<comment type="similarity">
    <text evidence="2">Belongs to the outer membrane factor (OMF) (TC 1.B.17) family.</text>
</comment>
<name>A0A9X2A7R8_9FLAO</name>
<dbReference type="PANTHER" id="PTHR30026:SF20">
    <property type="entry name" value="OUTER MEMBRANE PROTEIN TOLC"/>
    <property type="match status" value="1"/>
</dbReference>
<evidence type="ECO:0000256" key="5">
    <source>
        <dbReference type="ARBA" id="ARBA00022692"/>
    </source>
</evidence>
<dbReference type="GO" id="GO:0015288">
    <property type="term" value="F:porin activity"/>
    <property type="evidence" value="ECO:0007669"/>
    <property type="project" value="TreeGrafter"/>
</dbReference>
<keyword evidence="4" id="KW-1134">Transmembrane beta strand</keyword>
<dbReference type="GO" id="GO:0015562">
    <property type="term" value="F:efflux transmembrane transporter activity"/>
    <property type="evidence" value="ECO:0007669"/>
    <property type="project" value="InterPro"/>
</dbReference>
<comment type="subcellular location">
    <subcellularLocation>
        <location evidence="1">Cell outer membrane</location>
    </subcellularLocation>
</comment>
<evidence type="ECO:0000256" key="1">
    <source>
        <dbReference type="ARBA" id="ARBA00004442"/>
    </source>
</evidence>
<keyword evidence="5" id="KW-0812">Transmembrane</keyword>
<dbReference type="EMBL" id="JAJSON010000020">
    <property type="protein sequence ID" value="MCG9971822.1"/>
    <property type="molecule type" value="Genomic_DNA"/>
</dbReference>
<dbReference type="GO" id="GO:0009279">
    <property type="term" value="C:cell outer membrane"/>
    <property type="evidence" value="ECO:0007669"/>
    <property type="project" value="UniProtKB-SubCell"/>
</dbReference>
<comment type="caution">
    <text evidence="8">The sequence shown here is derived from an EMBL/GenBank/DDBJ whole genome shotgun (WGS) entry which is preliminary data.</text>
</comment>
<gene>
    <name evidence="8" type="ORF">LU635_09260</name>
</gene>
<keyword evidence="3" id="KW-0813">Transport</keyword>
<sequence>MKNNINLRLGLILLTIFGFLSTANSQQLQSYILEAEANNPEIKAYESRFKLAREKVEEVNSLPDTELSAGIFVSEPETRTGPQTARFSVRQMLPWFGTIDAREKAAGAMVEVEDIEADIARRKVALAVSQNYYQLYALQEKQEVLQENIDLLELYHQLALNSVEAGNASAIEVLRLKMRQNELKEQQEILGFKYNSKKVEFNKVLNREVTLQVALPDTLAIDAADTIAFSGNIEVNPEILKFDGLSESILQAEALNQKEALPKLGLGLDYVNVAKRTDMEMSDNGKDILMPMVSVSIPIFSNKYRSVTRQNEIRQQEVAQKREDKLNQLQSRLEAAMNARSSAIVSWKVQLDNLEQARNAEEILIKTYETGRLDFDDVLDIQELQLKIQMNLIDAVVDYYQETAMIEYFLGTDK</sequence>
<evidence type="ECO:0000256" key="2">
    <source>
        <dbReference type="ARBA" id="ARBA00007613"/>
    </source>
</evidence>
<protein>
    <submittedName>
        <fullName evidence="8">TolC family protein</fullName>
    </submittedName>
</protein>
<dbReference type="RefSeq" id="WP_240098438.1">
    <property type="nucleotide sequence ID" value="NZ_JAJSON010000020.1"/>
</dbReference>
<keyword evidence="9" id="KW-1185">Reference proteome</keyword>
<reference evidence="8" key="1">
    <citation type="submission" date="2021-12" db="EMBL/GenBank/DDBJ databases">
        <title>Description of Gramella crocea sp. nov., a new bacterium isolated from activated sludge.</title>
        <authorList>
            <person name="Zhang X."/>
        </authorList>
    </citation>
    <scope>NUCLEOTIDE SEQUENCE</scope>
    <source>
        <strain evidence="8">YB25</strain>
    </source>
</reference>
<evidence type="ECO:0000313" key="8">
    <source>
        <dbReference type="EMBL" id="MCG9971822.1"/>
    </source>
</evidence>
<proteinExistence type="inferred from homology"/>
<dbReference type="Pfam" id="PF02321">
    <property type="entry name" value="OEP"/>
    <property type="match status" value="2"/>
</dbReference>
<dbReference type="SUPFAM" id="SSF56954">
    <property type="entry name" value="Outer membrane efflux proteins (OEP)"/>
    <property type="match status" value="1"/>
</dbReference>
<organism evidence="8 9">
    <name type="scientific">Christiangramia crocea</name>
    <dbReference type="NCBI Taxonomy" id="2904124"/>
    <lineage>
        <taxon>Bacteria</taxon>
        <taxon>Pseudomonadati</taxon>
        <taxon>Bacteroidota</taxon>
        <taxon>Flavobacteriia</taxon>
        <taxon>Flavobacteriales</taxon>
        <taxon>Flavobacteriaceae</taxon>
        <taxon>Christiangramia</taxon>
    </lineage>
</organism>
<dbReference type="InterPro" id="IPR003423">
    <property type="entry name" value="OMP_efflux"/>
</dbReference>
<dbReference type="Proteomes" id="UP001139344">
    <property type="component" value="Unassembled WGS sequence"/>
</dbReference>
<evidence type="ECO:0000313" key="9">
    <source>
        <dbReference type="Proteomes" id="UP001139344"/>
    </source>
</evidence>
<evidence type="ECO:0000256" key="6">
    <source>
        <dbReference type="ARBA" id="ARBA00023136"/>
    </source>
</evidence>
<evidence type="ECO:0000256" key="7">
    <source>
        <dbReference type="ARBA" id="ARBA00023237"/>
    </source>
</evidence>
<dbReference type="Gene3D" id="1.20.1600.10">
    <property type="entry name" value="Outer membrane efflux proteins (OEP)"/>
    <property type="match status" value="1"/>
</dbReference>
<accession>A0A9X2A7R8</accession>
<dbReference type="PANTHER" id="PTHR30026">
    <property type="entry name" value="OUTER MEMBRANE PROTEIN TOLC"/>
    <property type="match status" value="1"/>
</dbReference>
<dbReference type="InterPro" id="IPR051906">
    <property type="entry name" value="TolC-like"/>
</dbReference>
<evidence type="ECO:0000256" key="3">
    <source>
        <dbReference type="ARBA" id="ARBA00022448"/>
    </source>
</evidence>
<dbReference type="GO" id="GO:1990281">
    <property type="term" value="C:efflux pump complex"/>
    <property type="evidence" value="ECO:0007669"/>
    <property type="project" value="TreeGrafter"/>
</dbReference>
<keyword evidence="7" id="KW-0998">Cell outer membrane</keyword>
<evidence type="ECO:0000256" key="4">
    <source>
        <dbReference type="ARBA" id="ARBA00022452"/>
    </source>
</evidence>
<dbReference type="AlphaFoldDB" id="A0A9X2A7R8"/>
<keyword evidence="6" id="KW-0472">Membrane</keyword>